<sequence length="216" mass="24773">MATLIKLTMAAGMETLEETVTHMLQESLEKALDPIKKHMAENGDILRSLKEQADIHAKQFSTVFNKIDNIQVSLRKNEKDTSSCLAEVSKLQRKLNDLEDRSRRNNVRLVNLPTGAEGDDPRGYLQKMLPNWIPALSSHNTPVEIDRAHRIYATNTSRPRTMIFRLLRYTDRQAILEGARKAKPRLHDGTSLQFFADYSPGTTQERQEYKEIRAKL</sequence>
<keyword evidence="3" id="KW-1185">Reference proteome</keyword>
<dbReference type="EMBL" id="REGW02000004">
    <property type="protein sequence ID" value="KAE8296897.1"/>
    <property type="molecule type" value="Genomic_DNA"/>
</dbReference>
<evidence type="ECO:0000313" key="2">
    <source>
        <dbReference type="EMBL" id="KAE8296897.1"/>
    </source>
</evidence>
<evidence type="ECO:0000313" key="3">
    <source>
        <dbReference type="Proteomes" id="UP000424527"/>
    </source>
</evidence>
<dbReference type="PANTHER" id="PTHR11505">
    <property type="entry name" value="L1 TRANSPOSABLE ELEMENT-RELATED"/>
    <property type="match status" value="1"/>
</dbReference>
<gene>
    <name evidence="2" type="ORF">D5F01_LYC03508</name>
</gene>
<dbReference type="AlphaFoldDB" id="A0A6G0IZW9"/>
<name>A0A6G0IZW9_LARCR</name>
<feature type="coiled-coil region" evidence="1">
    <location>
        <begin position="81"/>
        <end position="108"/>
    </location>
</feature>
<evidence type="ECO:0008006" key="4">
    <source>
        <dbReference type="Google" id="ProtNLM"/>
    </source>
</evidence>
<comment type="caution">
    <text evidence="2">The sequence shown here is derived from an EMBL/GenBank/DDBJ whole genome shotgun (WGS) entry which is preliminary data.</text>
</comment>
<dbReference type="Proteomes" id="UP000424527">
    <property type="component" value="Unassembled WGS sequence"/>
</dbReference>
<protein>
    <recommendedName>
        <fullName evidence="4">LINE-1 type transposase domain-containing protein 1</fullName>
    </recommendedName>
</protein>
<accession>A0A6G0IZW9</accession>
<dbReference type="Gene3D" id="3.30.70.1820">
    <property type="entry name" value="L1 transposable element, RRM domain"/>
    <property type="match status" value="1"/>
</dbReference>
<organism evidence="2 3">
    <name type="scientific">Larimichthys crocea</name>
    <name type="common">Large yellow croaker</name>
    <name type="synonym">Pseudosciaena crocea</name>
    <dbReference type="NCBI Taxonomy" id="215358"/>
    <lineage>
        <taxon>Eukaryota</taxon>
        <taxon>Metazoa</taxon>
        <taxon>Chordata</taxon>
        <taxon>Craniata</taxon>
        <taxon>Vertebrata</taxon>
        <taxon>Euteleostomi</taxon>
        <taxon>Actinopterygii</taxon>
        <taxon>Neopterygii</taxon>
        <taxon>Teleostei</taxon>
        <taxon>Neoteleostei</taxon>
        <taxon>Acanthomorphata</taxon>
        <taxon>Eupercaria</taxon>
        <taxon>Sciaenidae</taxon>
        <taxon>Larimichthys</taxon>
    </lineage>
</organism>
<reference evidence="2 3" key="1">
    <citation type="submission" date="2019-07" db="EMBL/GenBank/DDBJ databases">
        <title>Chromosome genome assembly for large yellow croaker.</title>
        <authorList>
            <person name="Xiao S."/>
        </authorList>
    </citation>
    <scope>NUCLEOTIDE SEQUENCE [LARGE SCALE GENOMIC DNA]</scope>
    <source>
        <strain evidence="2">JMULYC20181020</strain>
        <tissue evidence="2">Muscle</tissue>
    </source>
</reference>
<proteinExistence type="predicted"/>
<dbReference type="InterPro" id="IPR004244">
    <property type="entry name" value="Transposase_22"/>
</dbReference>
<keyword evidence="1" id="KW-0175">Coiled coil</keyword>
<evidence type="ECO:0000256" key="1">
    <source>
        <dbReference type="SAM" id="Coils"/>
    </source>
</evidence>